<dbReference type="Pfam" id="PF01170">
    <property type="entry name" value="UPF0020"/>
    <property type="match status" value="1"/>
</dbReference>
<dbReference type="InterPro" id="IPR029063">
    <property type="entry name" value="SAM-dependent_MTases_sf"/>
</dbReference>
<feature type="domain" description="Ribosomal RNA large subunit methyltransferase K/L-like methyltransferase" evidence="1">
    <location>
        <begin position="110"/>
        <end position="229"/>
    </location>
</feature>
<evidence type="ECO:0000313" key="3">
    <source>
        <dbReference type="Proteomes" id="UP000041254"/>
    </source>
</evidence>
<dbReference type="Gene3D" id="3.40.50.150">
    <property type="entry name" value="Vaccinia Virus protein VP39"/>
    <property type="match status" value="1"/>
</dbReference>
<name>A0A0G4E9R5_VITBC</name>
<reference evidence="2 3" key="1">
    <citation type="submission" date="2014-11" db="EMBL/GenBank/DDBJ databases">
        <authorList>
            <person name="Zhu J."/>
            <person name="Qi W."/>
            <person name="Song R."/>
        </authorList>
    </citation>
    <scope>NUCLEOTIDE SEQUENCE [LARGE SCALE GENOMIC DNA]</scope>
</reference>
<keyword evidence="3" id="KW-1185">Reference proteome</keyword>
<dbReference type="EMBL" id="CDMY01000055">
    <property type="protein sequence ID" value="CEL92179.1"/>
    <property type="molecule type" value="Genomic_DNA"/>
</dbReference>
<organism evidence="2 3">
    <name type="scientific">Vitrella brassicaformis (strain CCMP3155)</name>
    <dbReference type="NCBI Taxonomy" id="1169540"/>
    <lineage>
        <taxon>Eukaryota</taxon>
        <taxon>Sar</taxon>
        <taxon>Alveolata</taxon>
        <taxon>Colpodellida</taxon>
        <taxon>Vitrellaceae</taxon>
        <taxon>Vitrella</taxon>
    </lineage>
</organism>
<dbReference type="InterPro" id="IPR002052">
    <property type="entry name" value="DNA_methylase_N6_adenine_CS"/>
</dbReference>
<dbReference type="PhylomeDB" id="A0A0G4E9R5"/>
<evidence type="ECO:0000259" key="1">
    <source>
        <dbReference type="Pfam" id="PF01170"/>
    </source>
</evidence>
<dbReference type="SUPFAM" id="SSF53335">
    <property type="entry name" value="S-adenosyl-L-methionine-dependent methyltransferases"/>
    <property type="match status" value="1"/>
</dbReference>
<gene>
    <name evidence="2" type="ORF">Vbra_10917</name>
</gene>
<dbReference type="PANTHER" id="PTHR47313:SF1">
    <property type="entry name" value="RIBOSOMAL RNA LARGE SUBUNIT METHYLTRANSFERASE K_L"/>
    <property type="match status" value="1"/>
</dbReference>
<dbReference type="OrthoDB" id="416496at2759"/>
<dbReference type="InParanoid" id="A0A0G4E9R5"/>
<dbReference type="GO" id="GO:0008168">
    <property type="term" value="F:methyltransferase activity"/>
    <property type="evidence" value="ECO:0007669"/>
    <property type="project" value="InterPro"/>
</dbReference>
<dbReference type="PROSITE" id="PS00092">
    <property type="entry name" value="N6_MTASE"/>
    <property type="match status" value="1"/>
</dbReference>
<dbReference type="PANTHER" id="PTHR47313">
    <property type="entry name" value="RIBOSOMAL RNA LARGE SUBUNIT METHYLTRANSFERASE K/L"/>
    <property type="match status" value="1"/>
</dbReference>
<dbReference type="GO" id="GO:0032259">
    <property type="term" value="P:methylation"/>
    <property type="evidence" value="ECO:0007669"/>
    <property type="project" value="InterPro"/>
</dbReference>
<proteinExistence type="predicted"/>
<evidence type="ECO:0000313" key="2">
    <source>
        <dbReference type="EMBL" id="CEL92179.1"/>
    </source>
</evidence>
<dbReference type="AlphaFoldDB" id="A0A0G4E9R5"/>
<dbReference type="GO" id="GO:0043527">
    <property type="term" value="C:tRNA methyltransferase complex"/>
    <property type="evidence" value="ECO:0007669"/>
    <property type="project" value="UniProtKB-ARBA"/>
</dbReference>
<accession>A0A0G4E9R5</accession>
<sequence length="244" mass="26979">MEAAQEAISFGQYALDAESRAVSLLTHLHRTYDAPPRPSLGDDYRHDHCGGDLDGGVDDSDGEGVINGMMSPVVRPFPFGRWPDFDEPVWRSVLRKCVEGERDIAAAGGAEEPVTIYGSDRHEGAIAMARDAARRAGVSDHIHFSHNDVAHLQLPHRDKPDVIVTNPPWDIRLSSDARAAWEAMRAFVCERAGGGQAWLLCGGNAQDELFGAMRMRAAKKRRIVQGGVEMSLRAFDIWDLHRDR</sequence>
<dbReference type="InterPro" id="IPR000241">
    <property type="entry name" value="RlmKL-like_Mtase"/>
</dbReference>
<dbReference type="Proteomes" id="UP000041254">
    <property type="component" value="Unassembled WGS sequence"/>
</dbReference>
<dbReference type="GO" id="GO:0003676">
    <property type="term" value="F:nucleic acid binding"/>
    <property type="evidence" value="ECO:0007669"/>
    <property type="project" value="InterPro"/>
</dbReference>
<protein>
    <recommendedName>
        <fullName evidence="1">Ribosomal RNA large subunit methyltransferase K/L-like methyltransferase domain-containing protein</fullName>
    </recommendedName>
</protein>
<dbReference type="VEuPathDB" id="CryptoDB:Vbra_10917"/>